<dbReference type="Pfam" id="PF05011">
    <property type="entry name" value="DBR1"/>
    <property type="match status" value="1"/>
</dbReference>
<comment type="cofactor">
    <cofactor evidence="1">
        <name>Mn(2+)</name>
        <dbReference type="ChEBI" id="CHEBI:29035"/>
    </cofactor>
</comment>
<protein>
    <recommendedName>
        <fullName evidence="18">Lariat debranching enzyme C-terminal domain-containing protein</fullName>
    </recommendedName>
</protein>
<evidence type="ECO:0008006" key="18">
    <source>
        <dbReference type="Google" id="ProtNLM"/>
    </source>
</evidence>
<comment type="cofactor">
    <cofactor evidence="3">
        <name>Fe(2+)</name>
        <dbReference type="ChEBI" id="CHEBI:29033"/>
    </cofactor>
</comment>
<comment type="subcellular location">
    <subcellularLocation>
        <location evidence="4">Nucleus</location>
    </subcellularLocation>
</comment>
<keyword evidence="17" id="KW-1185">Reference proteome</keyword>
<keyword evidence="8" id="KW-0378">Hydrolase</keyword>
<dbReference type="OrthoDB" id="407609at2759"/>
<comment type="caution">
    <text evidence="16">The sequence shown here is derived from an EMBL/GenBank/DDBJ whole genome shotgun (WGS) entry which is preliminary data.</text>
</comment>
<evidence type="ECO:0000256" key="3">
    <source>
        <dbReference type="ARBA" id="ARBA00001954"/>
    </source>
</evidence>
<dbReference type="InterPro" id="IPR041816">
    <property type="entry name" value="Dbr1_N"/>
</dbReference>
<evidence type="ECO:0000256" key="11">
    <source>
        <dbReference type="ARBA" id="ARBA00023211"/>
    </source>
</evidence>
<feature type="domain" description="Lariat debranching enzyme C-terminal" evidence="15">
    <location>
        <begin position="335"/>
        <end position="416"/>
    </location>
</feature>
<dbReference type="SUPFAM" id="SSF56300">
    <property type="entry name" value="Metallo-dependent phosphatases"/>
    <property type="match status" value="1"/>
</dbReference>
<dbReference type="AlphaFoldDB" id="A0A0N1HYD2"/>
<feature type="region of interest" description="Disordered" evidence="13">
    <location>
        <begin position="15"/>
        <end position="41"/>
    </location>
</feature>
<comment type="similarity">
    <text evidence="5">Belongs to the lariat debranching enzyme family.</text>
</comment>
<feature type="compositionally biased region" description="Low complexity" evidence="13">
    <location>
        <begin position="30"/>
        <end position="41"/>
    </location>
</feature>
<evidence type="ECO:0000256" key="13">
    <source>
        <dbReference type="SAM" id="MobiDB-lite"/>
    </source>
</evidence>
<organism evidence="16 17">
    <name type="scientific">Leptomonas seymouri</name>
    <dbReference type="NCBI Taxonomy" id="5684"/>
    <lineage>
        <taxon>Eukaryota</taxon>
        <taxon>Discoba</taxon>
        <taxon>Euglenozoa</taxon>
        <taxon>Kinetoplastea</taxon>
        <taxon>Metakinetoplastina</taxon>
        <taxon>Trypanosomatida</taxon>
        <taxon>Trypanosomatidae</taxon>
        <taxon>Leishmaniinae</taxon>
        <taxon>Leptomonas</taxon>
    </lineage>
</organism>
<evidence type="ECO:0000313" key="17">
    <source>
        <dbReference type="Proteomes" id="UP000038009"/>
    </source>
</evidence>
<gene>
    <name evidence="16" type="ORF">ABL78_4332</name>
</gene>
<name>A0A0N1HYD2_LEPSE</name>
<dbReference type="GO" id="GO:0008419">
    <property type="term" value="F:RNA lariat debranching enzyme activity"/>
    <property type="evidence" value="ECO:0007669"/>
    <property type="project" value="TreeGrafter"/>
</dbReference>
<evidence type="ECO:0000256" key="9">
    <source>
        <dbReference type="ARBA" id="ARBA00022833"/>
    </source>
</evidence>
<dbReference type="Pfam" id="PF00149">
    <property type="entry name" value="Metallophos"/>
    <property type="match status" value="1"/>
</dbReference>
<feature type="region of interest" description="Disordered" evidence="13">
    <location>
        <begin position="568"/>
        <end position="595"/>
    </location>
</feature>
<feature type="compositionally biased region" description="Low complexity" evidence="13">
    <location>
        <begin position="535"/>
        <end position="546"/>
    </location>
</feature>
<dbReference type="InterPro" id="IPR029052">
    <property type="entry name" value="Metallo-depent_PP-like"/>
</dbReference>
<dbReference type="PANTHER" id="PTHR12849">
    <property type="entry name" value="RNA LARIAT DEBRANCHING ENZYME"/>
    <property type="match status" value="1"/>
</dbReference>
<proteinExistence type="inferred from homology"/>
<dbReference type="CDD" id="cd00844">
    <property type="entry name" value="MPP_Dbr1_N"/>
    <property type="match status" value="1"/>
</dbReference>
<dbReference type="Proteomes" id="UP000038009">
    <property type="component" value="Unassembled WGS sequence"/>
</dbReference>
<keyword evidence="6" id="KW-0507">mRNA processing</keyword>
<evidence type="ECO:0000256" key="5">
    <source>
        <dbReference type="ARBA" id="ARBA00006045"/>
    </source>
</evidence>
<evidence type="ECO:0000256" key="7">
    <source>
        <dbReference type="ARBA" id="ARBA00022723"/>
    </source>
</evidence>
<feature type="compositionally biased region" description="Low complexity" evidence="13">
    <location>
        <begin position="568"/>
        <end position="578"/>
    </location>
</feature>
<evidence type="ECO:0000256" key="8">
    <source>
        <dbReference type="ARBA" id="ARBA00022801"/>
    </source>
</evidence>
<evidence type="ECO:0000256" key="6">
    <source>
        <dbReference type="ARBA" id="ARBA00022664"/>
    </source>
</evidence>
<evidence type="ECO:0000313" key="16">
    <source>
        <dbReference type="EMBL" id="KPI86603.1"/>
    </source>
</evidence>
<dbReference type="PANTHER" id="PTHR12849:SF0">
    <property type="entry name" value="LARIAT DEBRANCHING ENZYME"/>
    <property type="match status" value="1"/>
</dbReference>
<dbReference type="GO" id="GO:0046872">
    <property type="term" value="F:metal ion binding"/>
    <property type="evidence" value="ECO:0007669"/>
    <property type="project" value="UniProtKB-KW"/>
</dbReference>
<dbReference type="GO" id="GO:0000398">
    <property type="term" value="P:mRNA splicing, via spliceosome"/>
    <property type="evidence" value="ECO:0007669"/>
    <property type="project" value="TreeGrafter"/>
</dbReference>
<dbReference type="EMBL" id="LJSK01000123">
    <property type="protein sequence ID" value="KPI86603.1"/>
    <property type="molecule type" value="Genomic_DNA"/>
</dbReference>
<feature type="region of interest" description="Disordered" evidence="13">
    <location>
        <begin position="482"/>
        <end position="546"/>
    </location>
</feature>
<dbReference type="InterPro" id="IPR007708">
    <property type="entry name" value="DBR1_C"/>
</dbReference>
<keyword evidence="10" id="KW-0408">Iron</keyword>
<comment type="cofactor">
    <cofactor evidence="2">
        <name>Zn(2+)</name>
        <dbReference type="ChEBI" id="CHEBI:29105"/>
    </cofactor>
</comment>
<dbReference type="VEuPathDB" id="TriTrypDB:Lsey_0123_0130"/>
<evidence type="ECO:0000256" key="10">
    <source>
        <dbReference type="ARBA" id="ARBA00023004"/>
    </source>
</evidence>
<dbReference type="OMA" id="YHIAVQG"/>
<keyword evidence="11" id="KW-0464">Manganese</keyword>
<keyword evidence="7" id="KW-0479">Metal-binding</keyword>
<evidence type="ECO:0000259" key="14">
    <source>
        <dbReference type="Pfam" id="PF00149"/>
    </source>
</evidence>
<evidence type="ECO:0000259" key="15">
    <source>
        <dbReference type="Pfam" id="PF05011"/>
    </source>
</evidence>
<evidence type="ECO:0000256" key="4">
    <source>
        <dbReference type="ARBA" id="ARBA00004123"/>
    </source>
</evidence>
<reference evidence="16 17" key="1">
    <citation type="journal article" date="2015" name="PLoS Pathog.">
        <title>Leptomonas seymouri: Adaptations to the Dixenous Life Cycle Analyzed by Genome Sequencing, Transcriptome Profiling and Co-infection with Leishmania donovani.</title>
        <authorList>
            <person name="Kraeva N."/>
            <person name="Butenko A."/>
            <person name="Hlavacova J."/>
            <person name="Kostygov A."/>
            <person name="Myskova J."/>
            <person name="Grybchuk D."/>
            <person name="Lestinova T."/>
            <person name="Votypka J."/>
            <person name="Volf P."/>
            <person name="Opperdoes F."/>
            <person name="Flegontov P."/>
            <person name="Lukes J."/>
            <person name="Yurchenko V."/>
        </authorList>
    </citation>
    <scope>NUCLEOTIDE SEQUENCE [LARGE SCALE GENOMIC DNA]</scope>
    <source>
        <strain evidence="16 17">ATCC 30220</strain>
    </source>
</reference>
<evidence type="ECO:0000256" key="1">
    <source>
        <dbReference type="ARBA" id="ARBA00001936"/>
    </source>
</evidence>
<dbReference type="InterPro" id="IPR004843">
    <property type="entry name" value="Calcineurin-like_PHP"/>
</dbReference>
<keyword evidence="12" id="KW-0539">Nucleus</keyword>
<dbReference type="GO" id="GO:0005634">
    <property type="term" value="C:nucleus"/>
    <property type="evidence" value="ECO:0007669"/>
    <property type="project" value="UniProtKB-SubCell"/>
</dbReference>
<accession>A0A0N1HYD2</accession>
<feature type="compositionally biased region" description="Low complexity" evidence="13">
    <location>
        <begin position="482"/>
        <end position="501"/>
    </location>
</feature>
<evidence type="ECO:0000256" key="12">
    <source>
        <dbReference type="ARBA" id="ARBA00023242"/>
    </source>
</evidence>
<evidence type="ECO:0000256" key="2">
    <source>
        <dbReference type="ARBA" id="ARBA00001947"/>
    </source>
</evidence>
<keyword evidence="9" id="KW-0862">Zinc</keyword>
<feature type="domain" description="Calcineurin-like phosphoesterase" evidence="14">
    <location>
        <begin position="53"/>
        <end position="308"/>
    </location>
</feature>
<sequence length="595" mass="64464">MSSLTHKIFASLKAGGGQTPTATEAHNANSSVPELPSASSSSPTSAWKERFYHIAVQGCCHGELDRIYDACAAHERHTGKHIDVLICCGDFQATRTARDMDSMAVPDKFKVMGDFHKYWSAVPSSNSKAKMAPYLTIFVGGNHENSDLLAQESYGGFVAPNIYYIGHSGVVTVDNCLRVAGLSGIFKEQDYDRPYPPRPYAANYSWKKGAYHVRSIEVAKLHTYLRAAQALQDSKEAKSGSSDLPLVDIFVSHDWPVGITAYGDEAQLLRFKPYFRDDIRRHALGNPHTMNLLREAKPVYWVAAHLHCFFEAAVSHTFTRSSDDEKSDTKTSTAPTKFVALDKCAKGSGFLTFLEIPRRARPSTKASSTVAADAGNTTKTDFHGVDGATRIQRDPLWVEVLLASHPYVAENCTRETSISRQGASPYPTTSQHCFDVDDAVRELVACHSSGSSKSESLPAAALAAPSTEALLQELQLSPALPLQQQDTPSTNSSATATAPRPYGQDEQRAARWAVPRANDGGTHSMHRYHQRPRTEVSTAPPAVEAAPTAPAPLSFFEDVGTAAPLSAVPASVPSSTAPNVRSAPAPLGWYEDTAM</sequence>
<feature type="compositionally biased region" description="Polar residues" evidence="13">
    <location>
        <begin position="19"/>
        <end position="29"/>
    </location>
</feature>